<name>A0A5B0MRQ0_PUCGR</name>
<dbReference type="EMBL" id="VDEP01000450">
    <property type="protein sequence ID" value="KAA1078529.1"/>
    <property type="molecule type" value="Genomic_DNA"/>
</dbReference>
<feature type="compositionally biased region" description="Polar residues" evidence="1">
    <location>
        <begin position="1"/>
        <end position="24"/>
    </location>
</feature>
<evidence type="ECO:0000256" key="1">
    <source>
        <dbReference type="SAM" id="MobiDB-lite"/>
    </source>
</evidence>
<gene>
    <name evidence="2" type="ORF">PGTUg99_007889</name>
</gene>
<organism evidence="2 3">
    <name type="scientific">Puccinia graminis f. sp. tritici</name>
    <dbReference type="NCBI Taxonomy" id="56615"/>
    <lineage>
        <taxon>Eukaryota</taxon>
        <taxon>Fungi</taxon>
        <taxon>Dikarya</taxon>
        <taxon>Basidiomycota</taxon>
        <taxon>Pucciniomycotina</taxon>
        <taxon>Pucciniomycetes</taxon>
        <taxon>Pucciniales</taxon>
        <taxon>Pucciniaceae</taxon>
        <taxon>Puccinia</taxon>
    </lineage>
</organism>
<dbReference type="Proteomes" id="UP000325313">
    <property type="component" value="Unassembled WGS sequence"/>
</dbReference>
<accession>A0A5B0MRQ0</accession>
<feature type="region of interest" description="Disordered" evidence="1">
    <location>
        <begin position="1"/>
        <end position="52"/>
    </location>
</feature>
<reference evidence="2 3" key="1">
    <citation type="submission" date="2019-05" db="EMBL/GenBank/DDBJ databases">
        <title>Emergence of the Ug99 lineage of the wheat stem rust pathogen through somatic hybridization.</title>
        <authorList>
            <person name="Li F."/>
            <person name="Upadhyaya N.M."/>
            <person name="Sperschneider J."/>
            <person name="Matny O."/>
            <person name="Nguyen-Phuc H."/>
            <person name="Mago R."/>
            <person name="Raley C."/>
            <person name="Miller M.E."/>
            <person name="Silverstein K.A.T."/>
            <person name="Henningsen E."/>
            <person name="Hirsch C.D."/>
            <person name="Visser B."/>
            <person name="Pretorius Z.A."/>
            <person name="Steffenson B.J."/>
            <person name="Schwessinger B."/>
            <person name="Dodds P.N."/>
            <person name="Figueroa M."/>
        </authorList>
    </citation>
    <scope>NUCLEOTIDE SEQUENCE [LARGE SCALE GENOMIC DNA]</scope>
    <source>
        <strain evidence="2 3">Ug99</strain>
    </source>
</reference>
<sequence length="52" mass="5599">MGDMSNGTSNPQLQAQDLTSSRVYSTTATNSDSDTTDVPMRMAFVPGKRSQD</sequence>
<evidence type="ECO:0000313" key="3">
    <source>
        <dbReference type="Proteomes" id="UP000325313"/>
    </source>
</evidence>
<evidence type="ECO:0000313" key="2">
    <source>
        <dbReference type="EMBL" id="KAA1078529.1"/>
    </source>
</evidence>
<dbReference type="AlphaFoldDB" id="A0A5B0MRQ0"/>
<proteinExistence type="predicted"/>
<comment type="caution">
    <text evidence="2">The sequence shown here is derived from an EMBL/GenBank/DDBJ whole genome shotgun (WGS) entry which is preliminary data.</text>
</comment>
<protein>
    <submittedName>
        <fullName evidence="2">Uncharacterized protein</fullName>
    </submittedName>
</protein>
<feature type="compositionally biased region" description="Low complexity" evidence="1">
    <location>
        <begin position="25"/>
        <end position="37"/>
    </location>
</feature>